<keyword evidence="1 10" id="KW-0723">Serine/threonine-protein kinase</keyword>
<keyword evidence="2" id="KW-0808">Transferase</keyword>
<gene>
    <name evidence="12" type="ORF">LRAMOSA05184</name>
</gene>
<evidence type="ECO:0000256" key="9">
    <source>
        <dbReference type="PROSITE-ProRule" id="PRU10141"/>
    </source>
</evidence>
<dbReference type="Pfam" id="PF00069">
    <property type="entry name" value="Pkinase"/>
    <property type="match status" value="1"/>
</dbReference>
<dbReference type="PROSITE" id="PS00107">
    <property type="entry name" value="PROTEIN_KINASE_ATP"/>
    <property type="match status" value="1"/>
</dbReference>
<dbReference type="InterPro" id="IPR008271">
    <property type="entry name" value="Ser/Thr_kinase_AS"/>
</dbReference>
<dbReference type="PANTHER" id="PTHR24350">
    <property type="entry name" value="SERINE/THREONINE-PROTEIN KINASE IAL-RELATED"/>
    <property type="match status" value="1"/>
</dbReference>
<dbReference type="GO" id="GO:0005524">
    <property type="term" value="F:ATP binding"/>
    <property type="evidence" value="ECO:0007669"/>
    <property type="project" value="UniProtKB-UniRule"/>
</dbReference>
<dbReference type="PROSITE" id="PS50011">
    <property type="entry name" value="PROTEIN_KINASE_DOM"/>
    <property type="match status" value="1"/>
</dbReference>
<dbReference type="SMART" id="SM00220">
    <property type="entry name" value="S_TKc"/>
    <property type="match status" value="1"/>
</dbReference>
<dbReference type="Gene3D" id="1.10.510.10">
    <property type="entry name" value="Transferase(Phosphotransferase) domain 1"/>
    <property type="match status" value="1"/>
</dbReference>
<dbReference type="EMBL" id="LK023368">
    <property type="protein sequence ID" value="CDS13000.1"/>
    <property type="molecule type" value="Genomic_DNA"/>
</dbReference>
<dbReference type="SUPFAM" id="SSF56112">
    <property type="entry name" value="Protein kinase-like (PK-like)"/>
    <property type="match status" value="1"/>
</dbReference>
<dbReference type="OrthoDB" id="541276at2759"/>
<proteinExistence type="inferred from homology"/>
<feature type="domain" description="Protein kinase" evidence="11">
    <location>
        <begin position="27"/>
        <end position="290"/>
    </location>
</feature>
<evidence type="ECO:0000256" key="8">
    <source>
        <dbReference type="PIRSR" id="PIRSR630616-3"/>
    </source>
</evidence>
<dbReference type="AlphaFoldDB" id="A0A077X0B8"/>
<feature type="binding site" evidence="7">
    <location>
        <begin position="152"/>
        <end position="153"/>
    </location>
    <ligand>
        <name>ATP</name>
        <dbReference type="ChEBI" id="CHEBI:30616"/>
    </ligand>
</feature>
<dbReference type="InterPro" id="IPR030616">
    <property type="entry name" value="Aur-like"/>
</dbReference>
<dbReference type="InterPro" id="IPR017441">
    <property type="entry name" value="Protein_kinase_ATP_BS"/>
</dbReference>
<evidence type="ECO:0000256" key="2">
    <source>
        <dbReference type="ARBA" id="ARBA00022679"/>
    </source>
</evidence>
<evidence type="ECO:0000256" key="7">
    <source>
        <dbReference type="PIRSR" id="PIRSR630616-2"/>
    </source>
</evidence>
<dbReference type="FunFam" id="1.10.510.10:FF:000571">
    <property type="entry name" value="Maternal embryonic leucine zipper kinase"/>
    <property type="match status" value="1"/>
</dbReference>
<reference evidence="12" key="1">
    <citation type="journal article" date="2014" name="Genome Announc.">
        <title>De novo whole-genome sequence and genome annotation of Lichtheimia ramosa.</title>
        <authorList>
            <person name="Linde J."/>
            <person name="Schwartze V."/>
            <person name="Binder U."/>
            <person name="Lass-Florl C."/>
            <person name="Voigt K."/>
            <person name="Horn F."/>
        </authorList>
    </citation>
    <scope>NUCLEOTIDE SEQUENCE</scope>
    <source>
        <strain evidence="12">JMRC FSU:6197</strain>
    </source>
</reference>
<sequence>MSDVTQNDPPSLLPALTLVDKVIESKYQILEELGSGSFGYLFLGQSLTNNSFVAIKALCKSGLDRSQLELQQLEASIQSSLHHSHLLTLYETCEDQDHVFMIMDLCDQGDLFDYRMHNKLHQDQVVSVFSQILDAVGYMHDHHIYHRDLKMENILLKTSEKDDPFYLDVKVGDFGLATRERFHQETGCGSIAYLAPEHFDTSNPVMDAAASDVWSLGILLIAMLFGRQPWQEANPQSDDTFQAFQRNPRILKQELFPSLSMATYRFLVSILVQHPSDRPTDIEELKQHFLGIDHLLVRSDDDDDDDDENETSWPVAIPTTGVVPKAHDLVDSAIFSCNTDESWSDLVDEEEALLIEQCNRSFTLDKEEQDIFVHEQELWWLQ</sequence>
<comment type="similarity">
    <text evidence="10">Belongs to the protein kinase superfamily.</text>
</comment>
<dbReference type="InterPro" id="IPR000719">
    <property type="entry name" value="Prot_kinase_dom"/>
</dbReference>
<evidence type="ECO:0000256" key="5">
    <source>
        <dbReference type="ARBA" id="ARBA00022840"/>
    </source>
</evidence>
<dbReference type="InterPro" id="IPR011009">
    <property type="entry name" value="Kinase-like_dom_sf"/>
</dbReference>
<keyword evidence="5 7" id="KW-0067">ATP-binding</keyword>
<protein>
    <recommendedName>
        <fullName evidence="11">Protein kinase domain-containing protein</fullName>
    </recommendedName>
</protein>
<evidence type="ECO:0000256" key="3">
    <source>
        <dbReference type="ARBA" id="ARBA00022741"/>
    </source>
</evidence>
<evidence type="ECO:0000256" key="10">
    <source>
        <dbReference type="RuleBase" id="RU000304"/>
    </source>
</evidence>
<feature type="cross-link" description="Glycyl lysine isopeptide (Lys-Gly) (interchain with G-Cter in SUMO2)" evidence="8">
    <location>
        <position position="150"/>
    </location>
</feature>
<keyword evidence="4" id="KW-0418">Kinase</keyword>
<dbReference type="PROSITE" id="PS00108">
    <property type="entry name" value="PROTEIN_KINASE_ST"/>
    <property type="match status" value="1"/>
</dbReference>
<feature type="binding site" evidence="7">
    <location>
        <position position="173"/>
    </location>
    <ligand>
        <name>ATP</name>
        <dbReference type="ChEBI" id="CHEBI:30616"/>
    </ligand>
</feature>
<evidence type="ECO:0000256" key="6">
    <source>
        <dbReference type="PIRSR" id="PIRSR630616-1"/>
    </source>
</evidence>
<organism evidence="12">
    <name type="scientific">Lichtheimia ramosa</name>
    <dbReference type="NCBI Taxonomy" id="688394"/>
    <lineage>
        <taxon>Eukaryota</taxon>
        <taxon>Fungi</taxon>
        <taxon>Fungi incertae sedis</taxon>
        <taxon>Mucoromycota</taxon>
        <taxon>Mucoromycotina</taxon>
        <taxon>Mucoromycetes</taxon>
        <taxon>Mucorales</taxon>
        <taxon>Lichtheimiaceae</taxon>
        <taxon>Lichtheimia</taxon>
    </lineage>
</organism>
<dbReference type="GO" id="GO:0004674">
    <property type="term" value="F:protein serine/threonine kinase activity"/>
    <property type="evidence" value="ECO:0007669"/>
    <property type="project" value="UniProtKB-KW"/>
</dbReference>
<dbReference type="FunFam" id="3.30.200.20:FF:000042">
    <property type="entry name" value="Aurora kinase A"/>
    <property type="match status" value="1"/>
</dbReference>
<evidence type="ECO:0000256" key="4">
    <source>
        <dbReference type="ARBA" id="ARBA00022777"/>
    </source>
</evidence>
<evidence type="ECO:0000313" key="12">
    <source>
        <dbReference type="EMBL" id="CDS13000.1"/>
    </source>
</evidence>
<evidence type="ECO:0000256" key="1">
    <source>
        <dbReference type="ARBA" id="ARBA00022527"/>
    </source>
</evidence>
<feature type="active site" description="Proton acceptor" evidence="6">
    <location>
        <position position="148"/>
    </location>
</feature>
<feature type="binding site" evidence="7 9">
    <location>
        <position position="56"/>
    </location>
    <ligand>
        <name>ATP</name>
        <dbReference type="ChEBI" id="CHEBI:30616"/>
    </ligand>
</feature>
<evidence type="ECO:0000259" key="11">
    <source>
        <dbReference type="PROSITE" id="PS50011"/>
    </source>
</evidence>
<accession>A0A077X0B8</accession>
<name>A0A077X0B8_9FUNG</name>
<keyword evidence="3 7" id="KW-0547">Nucleotide-binding</keyword>